<evidence type="ECO:0000256" key="1">
    <source>
        <dbReference type="SAM" id="Phobius"/>
    </source>
</evidence>
<proteinExistence type="evidence at transcript level"/>
<dbReference type="EMBL" id="AK442064">
    <property type="protein sequence ID" value="BAN65858.1"/>
    <property type="molecule type" value="mRNA"/>
</dbReference>
<sequence>MHRHIYSNIPAKHSKDKHTNVASLLSMSSAFNIINARSIVVFDLFFYVMGRRIRDIYLK</sequence>
<keyword evidence="1" id="KW-0812">Transmembrane</keyword>
<keyword evidence="1" id="KW-1133">Transmembrane helix</keyword>
<protein>
    <submittedName>
        <fullName evidence="2">Uncharacterized protein</fullName>
    </submittedName>
</protein>
<feature type="transmembrane region" description="Helical" evidence="1">
    <location>
        <begin position="30"/>
        <end position="49"/>
    </location>
</feature>
<organism evidence="2">
    <name type="scientific">Babesia bovis</name>
    <dbReference type="NCBI Taxonomy" id="5865"/>
    <lineage>
        <taxon>Eukaryota</taxon>
        <taxon>Sar</taxon>
        <taxon>Alveolata</taxon>
        <taxon>Apicomplexa</taxon>
        <taxon>Aconoidasida</taxon>
        <taxon>Piroplasmida</taxon>
        <taxon>Babesiidae</taxon>
        <taxon>Babesia</taxon>
    </lineage>
</organism>
<reference evidence="2" key="1">
    <citation type="journal article" date="2014" name="BMC Genomics">
        <title>The Babesia bovis gene and promoter model: an update from full-length EST analysis.</title>
        <authorList>
            <person name="Yamagishi J."/>
            <person name="Wakaguri H."/>
            <person name="Yokoyama N."/>
            <person name="Yamashita R."/>
            <person name="Suzuki Y."/>
            <person name="Xuan X."/>
            <person name="Igarashi I."/>
        </authorList>
    </citation>
    <scope>NUCLEOTIDE SEQUENCE</scope>
    <source>
        <strain evidence="2">Texas</strain>
    </source>
</reference>
<dbReference type="AlphaFoldDB" id="S6B374"/>
<keyword evidence="1" id="KW-0472">Membrane</keyword>
<evidence type="ECO:0000313" key="2">
    <source>
        <dbReference type="EMBL" id="BAN65858.1"/>
    </source>
</evidence>
<accession>S6B374</accession>
<name>S6B374_BABBO</name>